<organism evidence="1 2">
    <name type="scientific">Mycobacterium kansasii</name>
    <dbReference type="NCBI Taxonomy" id="1768"/>
    <lineage>
        <taxon>Bacteria</taxon>
        <taxon>Bacillati</taxon>
        <taxon>Actinomycetota</taxon>
        <taxon>Actinomycetes</taxon>
        <taxon>Mycobacteriales</taxon>
        <taxon>Mycobacteriaceae</taxon>
        <taxon>Mycobacterium</taxon>
    </lineage>
</organism>
<protein>
    <submittedName>
        <fullName evidence="1">Uncharacterized protein</fullName>
    </submittedName>
</protein>
<reference evidence="1 2" key="1">
    <citation type="submission" date="2020-07" db="EMBL/GenBank/DDBJ databases">
        <title>Mycobacterium kansasii (former subtype) with zoonotic potential isolated from diseased indoor pet cat, Japan.</title>
        <authorList>
            <person name="Fukano H."/>
            <person name="Terazono T."/>
            <person name="Hoshino Y."/>
        </authorList>
    </citation>
    <scope>NUCLEOTIDE SEQUENCE [LARGE SCALE GENOMIC DNA]</scope>
    <source>
        <strain evidence="1 2">Kuro-I</strain>
    </source>
</reference>
<gene>
    <name evidence="1" type="ORF">NIIDMKKI_30710</name>
</gene>
<evidence type="ECO:0000313" key="1">
    <source>
        <dbReference type="EMBL" id="BCI87865.1"/>
    </source>
</evidence>
<dbReference type="Proteomes" id="UP000516380">
    <property type="component" value="Chromosome"/>
</dbReference>
<dbReference type="AlphaFoldDB" id="A0A7G1IDM6"/>
<dbReference type="EMBL" id="AP023343">
    <property type="protein sequence ID" value="BCI87865.1"/>
    <property type="molecule type" value="Genomic_DNA"/>
</dbReference>
<evidence type="ECO:0000313" key="2">
    <source>
        <dbReference type="Proteomes" id="UP000516380"/>
    </source>
</evidence>
<proteinExistence type="predicted"/>
<keyword evidence="2" id="KW-1185">Reference proteome</keyword>
<name>A0A7G1IDM6_MYCKA</name>
<sequence>MRGMERYVRSELTHFLGAEVGNPLATVFDFFTNVTEGVYKAAFSTVVEMDQLSPRHFLTDPEVRRPLGRGWM</sequence>
<accession>A0A7G1IDM6</accession>